<evidence type="ECO:0000256" key="1">
    <source>
        <dbReference type="SAM" id="MobiDB-lite"/>
    </source>
</evidence>
<feature type="compositionally biased region" description="Polar residues" evidence="1">
    <location>
        <begin position="59"/>
        <end position="75"/>
    </location>
</feature>
<organism evidence="2 3">
    <name type="scientific">Steinernema hermaphroditum</name>
    <dbReference type="NCBI Taxonomy" id="289476"/>
    <lineage>
        <taxon>Eukaryota</taxon>
        <taxon>Metazoa</taxon>
        <taxon>Ecdysozoa</taxon>
        <taxon>Nematoda</taxon>
        <taxon>Chromadorea</taxon>
        <taxon>Rhabditida</taxon>
        <taxon>Tylenchina</taxon>
        <taxon>Panagrolaimomorpha</taxon>
        <taxon>Strongyloidoidea</taxon>
        <taxon>Steinernematidae</taxon>
        <taxon>Steinernema</taxon>
    </lineage>
</organism>
<evidence type="ECO:0000313" key="2">
    <source>
        <dbReference type="EMBL" id="KAK0409743.1"/>
    </source>
</evidence>
<protein>
    <submittedName>
        <fullName evidence="2">Uncharacterized protein</fullName>
    </submittedName>
</protein>
<comment type="caution">
    <text evidence="2">The sequence shown here is derived from an EMBL/GenBank/DDBJ whole genome shotgun (WGS) entry which is preliminary data.</text>
</comment>
<dbReference type="Proteomes" id="UP001175271">
    <property type="component" value="Unassembled WGS sequence"/>
</dbReference>
<feature type="region of interest" description="Disordered" evidence="1">
    <location>
        <begin position="50"/>
        <end position="75"/>
    </location>
</feature>
<dbReference type="EMBL" id="JAUCMV010000003">
    <property type="protein sequence ID" value="KAK0409743.1"/>
    <property type="molecule type" value="Genomic_DNA"/>
</dbReference>
<name>A0AA39LU58_9BILA</name>
<gene>
    <name evidence="2" type="ORF">QR680_004728</name>
</gene>
<sequence>MFSGRAVTCSPVPSTYILTRTAENVFIAGPVQRLSVTDVHGGVYHRRYDKRSKNEWQQKRSTQLTVTRIQSPKQS</sequence>
<evidence type="ECO:0000313" key="3">
    <source>
        <dbReference type="Proteomes" id="UP001175271"/>
    </source>
</evidence>
<accession>A0AA39LU58</accession>
<reference evidence="2" key="1">
    <citation type="submission" date="2023-06" db="EMBL/GenBank/DDBJ databases">
        <title>Genomic analysis of the entomopathogenic nematode Steinernema hermaphroditum.</title>
        <authorList>
            <person name="Schwarz E.M."/>
            <person name="Heppert J.K."/>
            <person name="Baniya A."/>
            <person name="Schwartz H.T."/>
            <person name="Tan C.-H."/>
            <person name="Antoshechkin I."/>
            <person name="Sternberg P.W."/>
            <person name="Goodrich-Blair H."/>
            <person name="Dillman A.R."/>
        </authorList>
    </citation>
    <scope>NUCLEOTIDE SEQUENCE</scope>
    <source>
        <strain evidence="2">PS9179</strain>
        <tissue evidence="2">Whole animal</tissue>
    </source>
</reference>
<dbReference type="AlphaFoldDB" id="A0AA39LU58"/>
<proteinExistence type="predicted"/>
<keyword evidence="3" id="KW-1185">Reference proteome</keyword>